<comment type="caution">
    <text evidence="2">The sequence shown here is derived from an EMBL/GenBank/DDBJ whole genome shotgun (WGS) entry which is preliminary data.</text>
</comment>
<dbReference type="Proteomes" id="UP000245697">
    <property type="component" value="Unassembled WGS sequence"/>
</dbReference>
<dbReference type="AlphaFoldDB" id="A0A316EHE6"/>
<feature type="compositionally biased region" description="Low complexity" evidence="1">
    <location>
        <begin position="245"/>
        <end position="260"/>
    </location>
</feature>
<feature type="compositionally biased region" description="Basic and acidic residues" evidence="1">
    <location>
        <begin position="66"/>
        <end position="79"/>
    </location>
</feature>
<evidence type="ECO:0000313" key="3">
    <source>
        <dbReference type="Proteomes" id="UP000245697"/>
    </source>
</evidence>
<reference evidence="2 3" key="1">
    <citation type="submission" date="2018-05" db="EMBL/GenBank/DDBJ databases">
        <title>Genomic Encyclopedia of Archaeal and Bacterial Type Strains, Phase II (KMG-II): from individual species to whole genera.</title>
        <authorList>
            <person name="Goeker M."/>
        </authorList>
    </citation>
    <scope>NUCLEOTIDE SEQUENCE [LARGE SCALE GENOMIC DNA]</scope>
    <source>
        <strain evidence="2 3">DSM 45184</strain>
    </source>
</reference>
<gene>
    <name evidence="2" type="ORF">BC793_13752</name>
</gene>
<feature type="region of interest" description="Disordered" evidence="1">
    <location>
        <begin position="198"/>
        <end position="260"/>
    </location>
</feature>
<dbReference type="EMBL" id="QGGR01000037">
    <property type="protein sequence ID" value="PWK30652.1"/>
    <property type="molecule type" value="Genomic_DNA"/>
</dbReference>
<accession>A0A316EHE6</accession>
<feature type="compositionally biased region" description="Polar residues" evidence="1">
    <location>
        <begin position="221"/>
        <end position="232"/>
    </location>
</feature>
<organism evidence="2 3">
    <name type="scientific">Actinoplanes xinjiangensis</name>
    <dbReference type="NCBI Taxonomy" id="512350"/>
    <lineage>
        <taxon>Bacteria</taxon>
        <taxon>Bacillati</taxon>
        <taxon>Actinomycetota</taxon>
        <taxon>Actinomycetes</taxon>
        <taxon>Micromonosporales</taxon>
        <taxon>Micromonosporaceae</taxon>
        <taxon>Actinoplanes</taxon>
    </lineage>
</organism>
<proteinExistence type="predicted"/>
<sequence>MTQPSAHNRGSCAPTLAMTAVNAHDPNNVSAHRRHDPTQRTQSAIVCARRRCWRHRPGRQPNEVIRPNDARPDEARSNEARVNGAPFNGARSNEAPFNEVSRAERKGPRRTKRCKSGSHSPEMTAASGASAPVDDAIPWPVILVGFSRHRAGSPLGRHPVIAMMIGRLSTRGDKRWRDKVGGVCGERWPMDRELRVAEGGVGRPTVDDGRPTTSDRRQATGDRQQATGNRRQATGDRQRATGNERQAAGGRRQAAGGDQR</sequence>
<feature type="region of interest" description="Disordered" evidence="1">
    <location>
        <begin position="58"/>
        <end position="133"/>
    </location>
</feature>
<keyword evidence="3" id="KW-1185">Reference proteome</keyword>
<feature type="compositionally biased region" description="Basic and acidic residues" evidence="1">
    <location>
        <begin position="205"/>
        <end position="220"/>
    </location>
</feature>
<evidence type="ECO:0000313" key="2">
    <source>
        <dbReference type="EMBL" id="PWK30652.1"/>
    </source>
</evidence>
<name>A0A316EHE6_9ACTN</name>
<protein>
    <submittedName>
        <fullName evidence="2">Uncharacterized protein</fullName>
    </submittedName>
</protein>
<feature type="compositionally biased region" description="Basic residues" evidence="1">
    <location>
        <begin position="107"/>
        <end position="116"/>
    </location>
</feature>
<evidence type="ECO:0000256" key="1">
    <source>
        <dbReference type="SAM" id="MobiDB-lite"/>
    </source>
</evidence>